<dbReference type="Proteomes" id="UP000664164">
    <property type="component" value="Unassembled WGS sequence"/>
</dbReference>
<accession>A0A939HLE0</accession>
<comment type="subunit">
    <text evidence="4">Homododecamer.</text>
</comment>
<name>A0A939HLE0_9MICC</name>
<dbReference type="PANTHER" id="PTHR21272">
    <property type="entry name" value="CATABOLIC 3-DEHYDROQUINASE"/>
    <property type="match status" value="1"/>
</dbReference>
<protein>
    <recommendedName>
        <fullName evidence="5">3-dehydroquinate dehydratase</fullName>
        <ecNumber evidence="5">4.2.1.10</ecNumber>
    </recommendedName>
</protein>
<dbReference type="Gene3D" id="3.40.50.9100">
    <property type="entry name" value="Dehydroquinase, class II"/>
    <property type="match status" value="1"/>
</dbReference>
<dbReference type="PIRSF" id="PIRSF001399">
    <property type="entry name" value="DHquinase_II"/>
    <property type="match status" value="1"/>
</dbReference>
<evidence type="ECO:0000256" key="4">
    <source>
        <dbReference type="ARBA" id="ARBA00011193"/>
    </source>
</evidence>
<dbReference type="EMBL" id="JAFNLL010000074">
    <property type="protein sequence ID" value="MBO1269936.1"/>
    <property type="molecule type" value="Genomic_DNA"/>
</dbReference>
<dbReference type="EC" id="4.2.1.10" evidence="5"/>
<dbReference type="Pfam" id="PF01220">
    <property type="entry name" value="DHquinase_II"/>
    <property type="match status" value="1"/>
</dbReference>
<evidence type="ECO:0000256" key="2">
    <source>
        <dbReference type="ARBA" id="ARBA00004902"/>
    </source>
</evidence>
<evidence type="ECO:0000256" key="5">
    <source>
        <dbReference type="ARBA" id="ARBA00012060"/>
    </source>
</evidence>
<proteinExistence type="inferred from homology"/>
<evidence type="ECO:0000256" key="3">
    <source>
        <dbReference type="ARBA" id="ARBA00011037"/>
    </source>
</evidence>
<gene>
    <name evidence="7" type="ORF">J1902_18585</name>
</gene>
<dbReference type="RefSeq" id="WP_207617854.1">
    <property type="nucleotide sequence ID" value="NZ_JAFNLL010000074.1"/>
</dbReference>
<comment type="caution">
    <text evidence="7">The sequence shown here is derived from an EMBL/GenBank/DDBJ whole genome shotgun (WGS) entry which is preliminary data.</text>
</comment>
<organism evidence="7 8">
    <name type="scientific">Arthrobacter cavernae</name>
    <dbReference type="NCBI Taxonomy" id="2817681"/>
    <lineage>
        <taxon>Bacteria</taxon>
        <taxon>Bacillati</taxon>
        <taxon>Actinomycetota</taxon>
        <taxon>Actinomycetes</taxon>
        <taxon>Micrococcales</taxon>
        <taxon>Micrococcaceae</taxon>
        <taxon>Arthrobacter</taxon>
    </lineage>
</organism>
<dbReference type="SUPFAM" id="SSF52304">
    <property type="entry name" value="Type II 3-dehydroquinate dehydratase"/>
    <property type="match status" value="1"/>
</dbReference>
<evidence type="ECO:0000256" key="6">
    <source>
        <dbReference type="ARBA" id="ARBA00023239"/>
    </source>
</evidence>
<dbReference type="PANTHER" id="PTHR21272:SF3">
    <property type="entry name" value="CATABOLIC 3-DEHYDROQUINASE"/>
    <property type="match status" value="1"/>
</dbReference>
<evidence type="ECO:0000256" key="1">
    <source>
        <dbReference type="ARBA" id="ARBA00001864"/>
    </source>
</evidence>
<comment type="similarity">
    <text evidence="3">Belongs to the type-II 3-dehydroquinase family.</text>
</comment>
<keyword evidence="6" id="KW-0456">Lyase</keyword>
<dbReference type="GO" id="GO:0003855">
    <property type="term" value="F:3-dehydroquinate dehydratase activity"/>
    <property type="evidence" value="ECO:0007669"/>
    <property type="project" value="UniProtKB-EC"/>
</dbReference>
<dbReference type="GO" id="GO:0019631">
    <property type="term" value="P:quinate catabolic process"/>
    <property type="evidence" value="ECO:0007669"/>
    <property type="project" value="TreeGrafter"/>
</dbReference>
<dbReference type="AlphaFoldDB" id="A0A939HLE0"/>
<evidence type="ECO:0000313" key="8">
    <source>
        <dbReference type="Proteomes" id="UP000664164"/>
    </source>
</evidence>
<reference evidence="7" key="1">
    <citation type="submission" date="2021-03" db="EMBL/GenBank/DDBJ databases">
        <title>A new species, PO-11, isolated from a karst cave deposit.</title>
        <authorList>
            <person name="Zhaoxiaoyong W."/>
        </authorList>
    </citation>
    <scope>NUCLEOTIDE SEQUENCE</scope>
    <source>
        <strain evidence="7">PO-11</strain>
    </source>
</reference>
<evidence type="ECO:0000313" key="7">
    <source>
        <dbReference type="EMBL" id="MBO1269936.1"/>
    </source>
</evidence>
<comment type="pathway">
    <text evidence="2">Metabolic intermediate biosynthesis; chorismate biosynthesis; chorismate from D-erythrose 4-phosphate and phosphoenolpyruvate: step 3/7.</text>
</comment>
<sequence length="114" mass="11530">MTARAYLGFSAAAHGFTAHCVQSADEAGIIHAVLNADASVRGIVIGAGEAVHSSVALRDALAGVRSPVIEVVACRPNQLGEFRSSLLSSVSTAVIIGAGIHGFKLAIDHLAATV</sequence>
<dbReference type="InterPro" id="IPR001874">
    <property type="entry name" value="DHquinase_II"/>
</dbReference>
<dbReference type="InterPro" id="IPR036441">
    <property type="entry name" value="DHquinase_II_sf"/>
</dbReference>
<keyword evidence="8" id="KW-1185">Reference proteome</keyword>
<comment type="catalytic activity">
    <reaction evidence="1">
        <text>3-dehydroquinate = 3-dehydroshikimate + H2O</text>
        <dbReference type="Rhea" id="RHEA:21096"/>
        <dbReference type="ChEBI" id="CHEBI:15377"/>
        <dbReference type="ChEBI" id="CHEBI:16630"/>
        <dbReference type="ChEBI" id="CHEBI:32364"/>
        <dbReference type="EC" id="4.2.1.10"/>
    </reaction>
</comment>